<dbReference type="EMBL" id="KN831774">
    <property type="protein sequence ID" value="KIM44169.1"/>
    <property type="molecule type" value="Genomic_DNA"/>
</dbReference>
<dbReference type="InterPro" id="IPR027417">
    <property type="entry name" value="P-loop_NTPase"/>
</dbReference>
<dbReference type="OrthoDB" id="391988at2759"/>
<feature type="compositionally biased region" description="Basic residues" evidence="2">
    <location>
        <begin position="519"/>
        <end position="534"/>
    </location>
</feature>
<organism evidence="3 4">
    <name type="scientific">Hebeloma cylindrosporum</name>
    <dbReference type="NCBI Taxonomy" id="76867"/>
    <lineage>
        <taxon>Eukaryota</taxon>
        <taxon>Fungi</taxon>
        <taxon>Dikarya</taxon>
        <taxon>Basidiomycota</taxon>
        <taxon>Agaricomycotina</taxon>
        <taxon>Agaricomycetes</taxon>
        <taxon>Agaricomycetidae</taxon>
        <taxon>Agaricales</taxon>
        <taxon>Agaricineae</taxon>
        <taxon>Hymenogastraceae</taxon>
        <taxon>Hebeloma</taxon>
    </lineage>
</organism>
<evidence type="ECO:0000256" key="2">
    <source>
        <dbReference type="SAM" id="MobiDB-lite"/>
    </source>
</evidence>
<evidence type="ECO:0000313" key="3">
    <source>
        <dbReference type="EMBL" id="KIM44169.1"/>
    </source>
</evidence>
<gene>
    <name evidence="3" type="ORF">M413DRAFT_443207</name>
</gene>
<evidence type="ECO:0008006" key="5">
    <source>
        <dbReference type="Google" id="ProtNLM"/>
    </source>
</evidence>
<evidence type="ECO:0000256" key="1">
    <source>
        <dbReference type="SAM" id="Coils"/>
    </source>
</evidence>
<proteinExistence type="predicted"/>
<feature type="region of interest" description="Disordered" evidence="2">
    <location>
        <begin position="467"/>
        <end position="534"/>
    </location>
</feature>
<sequence length="534" mass="60495">MASPSLDNIFKECPRFRILISGKTGVGKTTLIKETFNIDQLEESDKDRGKCDIEQEISSSQNDLFVLHDSQGFEAGEVDNFNTVKTFIDSRARMPEIKDRLHAVWLCIQIPHVDGRLIETGDEEFLKLPFDDLPVVIVFTQYDRLYHQFSYDLARSGELQNKTAEERNERIEQESERYFQKNCIEQLKSIKHQPKRMKWVKVSSRPNHRKTLKVLTDVTEELVRNHVRESAWVVMAAAQRVNADTKVKSCIAVGMQKYWRGLAAGTYFADRRLDACIGVIHQDIVGIWNFRDDEEILHRPSFMNVVLLLVQDLADPSGSSPGSDTIKNLEAIKAALGVATPISGPLAPLVASVGLSMMFAKWLSDMYNSTPGVLRCLMGYIVDITIVLEVLFWLKIAQPQRPSICEEDLIAAFNHYQGSVGHLEVHQQIRRYVDNMTLIDHINPNDNTHVEVERLINSHRRILVDTLTPGTKSDATPTAVSPPQNSPTPKTQPSSIPVVPTSKHEERGTDSHSEGSTPSKKKPKTSRFLRFWKK</sequence>
<feature type="compositionally biased region" description="Polar residues" evidence="2">
    <location>
        <begin position="468"/>
        <end position="495"/>
    </location>
</feature>
<accession>A0A0C3CJB0</accession>
<keyword evidence="4" id="KW-1185">Reference proteome</keyword>
<reference evidence="4" key="2">
    <citation type="submission" date="2015-01" db="EMBL/GenBank/DDBJ databases">
        <title>Evolutionary Origins and Diversification of the Mycorrhizal Mutualists.</title>
        <authorList>
            <consortium name="DOE Joint Genome Institute"/>
            <consortium name="Mycorrhizal Genomics Consortium"/>
            <person name="Kohler A."/>
            <person name="Kuo A."/>
            <person name="Nagy L.G."/>
            <person name="Floudas D."/>
            <person name="Copeland A."/>
            <person name="Barry K.W."/>
            <person name="Cichocki N."/>
            <person name="Veneault-Fourrey C."/>
            <person name="LaButti K."/>
            <person name="Lindquist E.A."/>
            <person name="Lipzen A."/>
            <person name="Lundell T."/>
            <person name="Morin E."/>
            <person name="Murat C."/>
            <person name="Riley R."/>
            <person name="Ohm R."/>
            <person name="Sun H."/>
            <person name="Tunlid A."/>
            <person name="Henrissat B."/>
            <person name="Grigoriev I.V."/>
            <person name="Hibbett D.S."/>
            <person name="Martin F."/>
        </authorList>
    </citation>
    <scope>NUCLEOTIDE SEQUENCE [LARGE SCALE GENOMIC DNA]</scope>
    <source>
        <strain evidence="4">h7</strain>
    </source>
</reference>
<keyword evidence="1" id="KW-0175">Coiled coil</keyword>
<reference evidence="3 4" key="1">
    <citation type="submission" date="2014-04" db="EMBL/GenBank/DDBJ databases">
        <authorList>
            <consortium name="DOE Joint Genome Institute"/>
            <person name="Kuo A."/>
            <person name="Gay G."/>
            <person name="Dore J."/>
            <person name="Kohler A."/>
            <person name="Nagy L.G."/>
            <person name="Floudas D."/>
            <person name="Copeland A."/>
            <person name="Barry K.W."/>
            <person name="Cichocki N."/>
            <person name="Veneault-Fourrey C."/>
            <person name="LaButti K."/>
            <person name="Lindquist E.A."/>
            <person name="Lipzen A."/>
            <person name="Lundell T."/>
            <person name="Morin E."/>
            <person name="Murat C."/>
            <person name="Sun H."/>
            <person name="Tunlid A."/>
            <person name="Henrissat B."/>
            <person name="Grigoriev I.V."/>
            <person name="Hibbett D.S."/>
            <person name="Martin F."/>
            <person name="Nordberg H.P."/>
            <person name="Cantor M.N."/>
            <person name="Hua S.X."/>
        </authorList>
    </citation>
    <scope>NUCLEOTIDE SEQUENCE [LARGE SCALE GENOMIC DNA]</scope>
    <source>
        <strain evidence="4">h7</strain>
    </source>
</reference>
<dbReference type="Gene3D" id="3.40.50.300">
    <property type="entry name" value="P-loop containing nucleotide triphosphate hydrolases"/>
    <property type="match status" value="1"/>
</dbReference>
<dbReference type="HOGENOM" id="CLU_023805_2_1_1"/>
<protein>
    <recommendedName>
        <fullName evidence="5">G domain-containing protein</fullName>
    </recommendedName>
</protein>
<dbReference type="SUPFAM" id="SSF52540">
    <property type="entry name" value="P-loop containing nucleoside triphosphate hydrolases"/>
    <property type="match status" value="1"/>
</dbReference>
<dbReference type="AlphaFoldDB" id="A0A0C3CJB0"/>
<feature type="coiled-coil region" evidence="1">
    <location>
        <begin position="154"/>
        <end position="181"/>
    </location>
</feature>
<dbReference type="Proteomes" id="UP000053424">
    <property type="component" value="Unassembled WGS sequence"/>
</dbReference>
<evidence type="ECO:0000313" key="4">
    <source>
        <dbReference type="Proteomes" id="UP000053424"/>
    </source>
</evidence>
<name>A0A0C3CJB0_HEBCY</name>
<feature type="compositionally biased region" description="Basic and acidic residues" evidence="2">
    <location>
        <begin position="502"/>
        <end position="513"/>
    </location>
</feature>